<dbReference type="AlphaFoldDB" id="A0A7J7FBX4"/>
<dbReference type="GO" id="GO:0006955">
    <property type="term" value="P:immune response"/>
    <property type="evidence" value="ECO:0007669"/>
    <property type="project" value="TreeGrafter"/>
</dbReference>
<name>A0A7J7FBX4_DICBM</name>
<evidence type="ECO:0000313" key="7">
    <source>
        <dbReference type="Proteomes" id="UP000551758"/>
    </source>
</evidence>
<dbReference type="GO" id="GO:0002486">
    <property type="term" value="P:antigen processing and presentation of endogenous peptide antigen via MHC class I via ER pathway, TAP-independent"/>
    <property type="evidence" value="ECO:0007669"/>
    <property type="project" value="TreeGrafter"/>
</dbReference>
<dbReference type="GO" id="GO:0098553">
    <property type="term" value="C:lumenal side of endoplasmic reticulum membrane"/>
    <property type="evidence" value="ECO:0007669"/>
    <property type="project" value="UniProtKB-ARBA"/>
</dbReference>
<gene>
    <name evidence="6" type="ORF">HPG69_008898</name>
</gene>
<dbReference type="InterPro" id="IPR013783">
    <property type="entry name" value="Ig-like_fold"/>
</dbReference>
<dbReference type="PANTHER" id="PTHR16675">
    <property type="entry name" value="MHC CLASS I-RELATED"/>
    <property type="match status" value="1"/>
</dbReference>
<sequence>MAVSFIAPLHQTKVRGQWELRRQDLFGEGVHPVAVEPTHSALSPSPARASSFSGVASQNTCDPAPQQGVTLRCWAFYPVETTLTWQRVGEDLTQDTELVDTRPVGDGTFQKWAAVWYLLGRNRDAGAMCSMRGCPSLSPWHR</sequence>
<comment type="caution">
    <text evidence="6">The sequence shown here is derived from an EMBL/GenBank/DDBJ whole genome shotgun (WGS) entry which is preliminary data.</text>
</comment>
<dbReference type="GO" id="GO:0002476">
    <property type="term" value="P:antigen processing and presentation of endogenous peptide antigen via MHC class Ib"/>
    <property type="evidence" value="ECO:0007669"/>
    <property type="project" value="TreeGrafter"/>
</dbReference>
<organism evidence="6 7">
    <name type="scientific">Diceros bicornis minor</name>
    <name type="common">South-central black rhinoceros</name>
    <dbReference type="NCBI Taxonomy" id="77932"/>
    <lineage>
        <taxon>Eukaryota</taxon>
        <taxon>Metazoa</taxon>
        <taxon>Chordata</taxon>
        <taxon>Craniata</taxon>
        <taxon>Vertebrata</taxon>
        <taxon>Euteleostomi</taxon>
        <taxon>Mammalia</taxon>
        <taxon>Eutheria</taxon>
        <taxon>Laurasiatheria</taxon>
        <taxon>Perissodactyla</taxon>
        <taxon>Rhinocerotidae</taxon>
        <taxon>Diceros</taxon>
    </lineage>
</organism>
<evidence type="ECO:0008006" key="8">
    <source>
        <dbReference type="Google" id="ProtNLM"/>
    </source>
</evidence>
<evidence type="ECO:0000256" key="2">
    <source>
        <dbReference type="ARBA" id="ARBA00022451"/>
    </source>
</evidence>
<dbReference type="GO" id="GO:0042605">
    <property type="term" value="F:peptide antigen binding"/>
    <property type="evidence" value="ECO:0007669"/>
    <property type="project" value="TreeGrafter"/>
</dbReference>
<dbReference type="PANTHER" id="PTHR16675:SF251">
    <property type="entry name" value="HLA CLASS I HISTOCOMPATIBILITY ANTIGEN, C ALPHA CHAIN"/>
    <property type="match status" value="1"/>
</dbReference>
<dbReference type="SUPFAM" id="SSF48726">
    <property type="entry name" value="Immunoglobulin"/>
    <property type="match status" value="1"/>
</dbReference>
<keyword evidence="5" id="KW-0325">Glycoprotein</keyword>
<evidence type="ECO:0000313" key="6">
    <source>
        <dbReference type="EMBL" id="KAF5925214.1"/>
    </source>
</evidence>
<dbReference type="GO" id="GO:0030670">
    <property type="term" value="C:phagocytic vesicle membrane"/>
    <property type="evidence" value="ECO:0007669"/>
    <property type="project" value="UniProtKB-ARBA"/>
</dbReference>
<dbReference type="Proteomes" id="UP000551758">
    <property type="component" value="Unassembled WGS sequence"/>
</dbReference>
<accession>A0A7J7FBX4</accession>
<reference evidence="6 7" key="1">
    <citation type="journal article" date="2020" name="Mol. Biol. Evol.">
        <title>Interspecific Gene Flow and the Evolution of Specialization in Black and White Rhinoceros.</title>
        <authorList>
            <person name="Moodley Y."/>
            <person name="Westbury M.V."/>
            <person name="Russo I.M."/>
            <person name="Gopalakrishnan S."/>
            <person name="Rakotoarivelo A."/>
            <person name="Olsen R.A."/>
            <person name="Prost S."/>
            <person name="Tunstall T."/>
            <person name="Ryder O.A."/>
            <person name="Dalen L."/>
            <person name="Bruford M.W."/>
        </authorList>
    </citation>
    <scope>NUCLEOTIDE SEQUENCE [LARGE SCALE GENOMIC DNA]</scope>
    <source>
        <strain evidence="6">SBR-YM</strain>
        <tissue evidence="6">Skin</tissue>
    </source>
</reference>
<feature type="non-terminal residue" evidence="6">
    <location>
        <position position="1"/>
    </location>
</feature>
<dbReference type="GO" id="GO:0005102">
    <property type="term" value="F:signaling receptor binding"/>
    <property type="evidence" value="ECO:0007669"/>
    <property type="project" value="TreeGrafter"/>
</dbReference>
<keyword evidence="2" id="KW-0490">MHC I</keyword>
<keyword evidence="3" id="KW-0391">Immunity</keyword>
<dbReference type="EMBL" id="JACDTQ010000823">
    <property type="protein sequence ID" value="KAF5925214.1"/>
    <property type="molecule type" value="Genomic_DNA"/>
</dbReference>
<keyword evidence="7" id="KW-1185">Reference proteome</keyword>
<dbReference type="InterPro" id="IPR050208">
    <property type="entry name" value="MHC_class-I_related"/>
</dbReference>
<comment type="subcellular location">
    <subcellularLocation>
        <location evidence="1">Membrane</location>
        <topology evidence="1">Single-pass membrane protein</topology>
    </subcellularLocation>
</comment>
<dbReference type="GO" id="GO:0009897">
    <property type="term" value="C:external side of plasma membrane"/>
    <property type="evidence" value="ECO:0007669"/>
    <property type="project" value="TreeGrafter"/>
</dbReference>
<protein>
    <recommendedName>
        <fullName evidence="8">Ig-like domain-containing protein</fullName>
    </recommendedName>
</protein>
<dbReference type="GO" id="GO:0042612">
    <property type="term" value="C:MHC class I protein complex"/>
    <property type="evidence" value="ECO:0007669"/>
    <property type="project" value="UniProtKB-KW"/>
</dbReference>
<dbReference type="GO" id="GO:0005615">
    <property type="term" value="C:extracellular space"/>
    <property type="evidence" value="ECO:0007669"/>
    <property type="project" value="TreeGrafter"/>
</dbReference>
<dbReference type="GO" id="GO:0001916">
    <property type="term" value="P:positive regulation of T cell mediated cytotoxicity"/>
    <property type="evidence" value="ECO:0007669"/>
    <property type="project" value="TreeGrafter"/>
</dbReference>
<dbReference type="Gene3D" id="2.60.40.10">
    <property type="entry name" value="Immunoglobulins"/>
    <property type="match status" value="1"/>
</dbReference>
<keyword evidence="4" id="KW-0472">Membrane</keyword>
<evidence type="ECO:0000256" key="1">
    <source>
        <dbReference type="ARBA" id="ARBA00004167"/>
    </source>
</evidence>
<evidence type="ECO:0000256" key="5">
    <source>
        <dbReference type="ARBA" id="ARBA00023180"/>
    </source>
</evidence>
<evidence type="ECO:0000256" key="3">
    <source>
        <dbReference type="ARBA" id="ARBA00022859"/>
    </source>
</evidence>
<dbReference type="InterPro" id="IPR036179">
    <property type="entry name" value="Ig-like_dom_sf"/>
</dbReference>
<proteinExistence type="predicted"/>
<evidence type="ECO:0000256" key="4">
    <source>
        <dbReference type="ARBA" id="ARBA00023136"/>
    </source>
</evidence>